<keyword evidence="8" id="KW-1185">Reference proteome</keyword>
<evidence type="ECO:0000313" key="7">
    <source>
        <dbReference type="EMBL" id="MBE3607611.1"/>
    </source>
</evidence>
<keyword evidence="3" id="KW-0574">Periplasm</keyword>
<evidence type="ECO:0000256" key="1">
    <source>
        <dbReference type="ARBA" id="ARBA00004418"/>
    </source>
</evidence>
<dbReference type="EMBL" id="LIWG01000002">
    <property type="protein sequence ID" value="MBE3607611.1"/>
    <property type="molecule type" value="Genomic_DNA"/>
</dbReference>
<keyword evidence="4 7" id="KW-0456">Lyase</keyword>
<evidence type="ECO:0000256" key="4">
    <source>
        <dbReference type="ARBA" id="ARBA00023239"/>
    </source>
</evidence>
<dbReference type="InterPro" id="IPR008929">
    <property type="entry name" value="Chondroitin_lyas"/>
</dbReference>
<dbReference type="Gene3D" id="1.50.10.100">
    <property type="entry name" value="Chondroitin AC/alginate lyase"/>
    <property type="match status" value="1"/>
</dbReference>
<feature type="domain" description="Heparinase II/III-like C-terminal" evidence="5">
    <location>
        <begin position="307"/>
        <end position="458"/>
    </location>
</feature>
<feature type="domain" description="Heparin-sulfate lyase N-terminal" evidence="6">
    <location>
        <begin position="164"/>
        <end position="281"/>
    </location>
</feature>
<accession>A0AAW3ZUR1</accession>
<reference evidence="7 8" key="1">
    <citation type="submission" date="2015-08" db="EMBL/GenBank/DDBJ databases">
        <title>Comparative genomics of the Campylobacter concisus group.</title>
        <authorList>
            <person name="Yee E."/>
            <person name="Chapman M.H."/>
            <person name="Huynh S."/>
            <person name="Bono J.L."/>
            <person name="On S.L."/>
            <person name="St Leger J."/>
            <person name="Foster G."/>
            <person name="Parker C.T."/>
            <person name="Miller W.G."/>
        </authorList>
    </citation>
    <scope>NUCLEOTIDE SEQUENCE [LARGE SCALE GENOMIC DNA]</scope>
    <source>
        <strain evidence="7 8">RM9337</strain>
    </source>
</reference>
<name>A0AAW3ZUR1_9BACT</name>
<comment type="caution">
    <text evidence="7">The sequence shown here is derived from an EMBL/GenBank/DDBJ whole genome shotgun (WGS) entry which is preliminary data.</text>
</comment>
<dbReference type="Pfam" id="PF07940">
    <property type="entry name" value="Hepar_II_III_C"/>
    <property type="match status" value="1"/>
</dbReference>
<dbReference type="AlphaFoldDB" id="A0AAW3ZUR1"/>
<dbReference type="GO" id="GO:0016829">
    <property type="term" value="F:lyase activity"/>
    <property type="evidence" value="ECO:0007669"/>
    <property type="project" value="UniProtKB-KW"/>
</dbReference>
<evidence type="ECO:0000259" key="6">
    <source>
        <dbReference type="Pfam" id="PF16889"/>
    </source>
</evidence>
<dbReference type="InterPro" id="IPR031680">
    <property type="entry name" value="Hepar_II_III_N"/>
</dbReference>
<comment type="subcellular location">
    <subcellularLocation>
        <location evidence="1">Periplasm</location>
    </subcellularLocation>
</comment>
<proteinExistence type="predicted"/>
<dbReference type="InterPro" id="IPR012480">
    <property type="entry name" value="Hepar_II_III_C"/>
</dbReference>
<protein>
    <submittedName>
        <fullName evidence="7">Alginate lyase family protein</fullName>
    </submittedName>
</protein>
<dbReference type="RefSeq" id="WP_170015573.1">
    <property type="nucleotide sequence ID" value="NZ_JADBHR010000001.1"/>
</dbReference>
<dbReference type="Gene3D" id="2.70.98.70">
    <property type="match status" value="1"/>
</dbReference>
<dbReference type="PANTHER" id="PTHR39210">
    <property type="entry name" value="HEPARIN-SULFATE LYASE"/>
    <property type="match status" value="1"/>
</dbReference>
<evidence type="ECO:0000256" key="3">
    <source>
        <dbReference type="ARBA" id="ARBA00022764"/>
    </source>
</evidence>
<sequence>MSKILRLLNTVKYLKFIQIYYRIFYFLRAKIRKITGFEYKLSKQSNALKLTLQDSIKGISSFNGFEFEILNLKHDFKGDIDWNFSDFGKLWTYNFNYFEFLDKKDDIWTIYDFIEKLPLAKDGLESFPISLRGINWIKFLTKHYINDKKIDDSLYAQYYILLENLEYHLLGNHLLENGFSLIFGGYYFKDTALKESGEKILYKELDEQILADGAHFELSPMYHQLMLFRLLDVINLVQNNSDNDKFLKFLREKAVLMLGYLKAITYKNGDIPMLNDSTSGVAPMSNELFLYAKNLGFDEIKPCELTSGYKKIDKGRYECILDITDVRASYIAGHTHADTFGFEIYIDSKPFIVDCGISTYENNTRRTYEKSTISHNTVEINSHSSSEVWGSFRLADRARVVDSKIGDDFISATHNGYKKFGVLHTRSWEFTEQKIVIKDSLSKSIKAISRLHFHPNVAKDEIGKFVDLKDKDCQIKEYEYALGYNKLQSAFVLEIYFTKELEVEIAV</sequence>
<dbReference type="GO" id="GO:0042597">
    <property type="term" value="C:periplasmic space"/>
    <property type="evidence" value="ECO:0007669"/>
    <property type="project" value="UniProtKB-SubCell"/>
</dbReference>
<evidence type="ECO:0000313" key="8">
    <source>
        <dbReference type="Proteomes" id="UP000650616"/>
    </source>
</evidence>
<dbReference type="PANTHER" id="PTHR39210:SF1">
    <property type="entry name" value="HEPARIN-SULFATE LYASE"/>
    <property type="match status" value="1"/>
</dbReference>
<keyword evidence="2" id="KW-0732">Signal</keyword>
<dbReference type="SUPFAM" id="SSF48230">
    <property type="entry name" value="Chondroitin AC/alginate lyase"/>
    <property type="match status" value="1"/>
</dbReference>
<dbReference type="Proteomes" id="UP000650616">
    <property type="component" value="Unassembled WGS sequence"/>
</dbReference>
<evidence type="ECO:0000256" key="2">
    <source>
        <dbReference type="ARBA" id="ARBA00022729"/>
    </source>
</evidence>
<gene>
    <name evidence="7" type="ORF">CCAL9337_02555</name>
</gene>
<organism evidence="7 8">
    <name type="scientific">Campylobacter californiensis</name>
    <dbReference type="NCBI Taxonomy" id="1032243"/>
    <lineage>
        <taxon>Bacteria</taxon>
        <taxon>Pseudomonadati</taxon>
        <taxon>Campylobacterota</taxon>
        <taxon>Epsilonproteobacteria</taxon>
        <taxon>Campylobacterales</taxon>
        <taxon>Campylobacteraceae</taxon>
        <taxon>Campylobacter</taxon>
    </lineage>
</organism>
<evidence type="ECO:0000259" key="5">
    <source>
        <dbReference type="Pfam" id="PF07940"/>
    </source>
</evidence>
<dbReference type="Pfam" id="PF16889">
    <property type="entry name" value="Hepar_II_III_N"/>
    <property type="match status" value="1"/>
</dbReference>